<organism evidence="1 2">
    <name type="scientific">Galerina marginata (strain CBS 339.88)</name>
    <dbReference type="NCBI Taxonomy" id="685588"/>
    <lineage>
        <taxon>Eukaryota</taxon>
        <taxon>Fungi</taxon>
        <taxon>Dikarya</taxon>
        <taxon>Basidiomycota</taxon>
        <taxon>Agaricomycotina</taxon>
        <taxon>Agaricomycetes</taxon>
        <taxon>Agaricomycetidae</taxon>
        <taxon>Agaricales</taxon>
        <taxon>Agaricineae</taxon>
        <taxon>Strophariaceae</taxon>
        <taxon>Galerina</taxon>
    </lineage>
</organism>
<evidence type="ECO:0000313" key="1">
    <source>
        <dbReference type="EMBL" id="KDR84227.1"/>
    </source>
</evidence>
<keyword evidence="2" id="KW-1185">Reference proteome</keyword>
<dbReference type="Proteomes" id="UP000027222">
    <property type="component" value="Unassembled WGS sequence"/>
</dbReference>
<dbReference type="EMBL" id="KL142368">
    <property type="protein sequence ID" value="KDR84227.1"/>
    <property type="molecule type" value="Genomic_DNA"/>
</dbReference>
<accession>A0A067TPH0</accession>
<protein>
    <recommendedName>
        <fullName evidence="3">F-box domain-containing protein</fullName>
    </recommendedName>
</protein>
<reference evidence="2" key="1">
    <citation type="journal article" date="2014" name="Proc. Natl. Acad. Sci. U.S.A.">
        <title>Extensive sampling of basidiomycete genomes demonstrates inadequacy of the white-rot/brown-rot paradigm for wood decay fungi.</title>
        <authorList>
            <person name="Riley R."/>
            <person name="Salamov A.A."/>
            <person name="Brown D.W."/>
            <person name="Nagy L.G."/>
            <person name="Floudas D."/>
            <person name="Held B.W."/>
            <person name="Levasseur A."/>
            <person name="Lombard V."/>
            <person name="Morin E."/>
            <person name="Otillar R."/>
            <person name="Lindquist E.A."/>
            <person name="Sun H."/>
            <person name="LaButti K.M."/>
            <person name="Schmutz J."/>
            <person name="Jabbour D."/>
            <person name="Luo H."/>
            <person name="Baker S.E."/>
            <person name="Pisabarro A.G."/>
            <person name="Walton J.D."/>
            <person name="Blanchette R.A."/>
            <person name="Henrissat B."/>
            <person name="Martin F."/>
            <person name="Cullen D."/>
            <person name="Hibbett D.S."/>
            <person name="Grigoriev I.V."/>
        </authorList>
    </citation>
    <scope>NUCLEOTIDE SEQUENCE [LARGE SCALE GENOMIC DNA]</scope>
    <source>
        <strain evidence="2">CBS 339.88</strain>
    </source>
</reference>
<gene>
    <name evidence="1" type="ORF">GALMADRAFT_236911</name>
</gene>
<sequence length="408" mass="47903">MKNKKALSSVSLSSHSFLHRVRTHRFRVIDMDHFVCPKQNSEGWAEFYQILLQSPTIGACVREIFIGKVSYEWCTWRRSLHESWPCPNPSHRSDSKERHMLTHPTVNQYRRCQATHFDLIFPLLTCLHANRVNYRAVELLNQDDWRFFPTDSRKAIALNFCKPSITTLTLGWLKNLPVSILKSILELPQLTTLLLEYVHVDIDEPVENRDKLYLTNLRTFGFISEQDPTESNMKDVLKLIFASSSQSLRKLTWFNYRLIDDAQVNLTDFPLLKVFSTSFKVRHFGLAIWPLLLKIKTSRQLTTIEVFEFFGMETYIAMDTIEREKASWTEFDECFENPAFAKLREIQFLFSHFVTAEQNLVYPKFCRFCTTEETAVQFKSFFPKACARGVRFTYGLRHDREGSPLFTL</sequence>
<evidence type="ECO:0008006" key="3">
    <source>
        <dbReference type="Google" id="ProtNLM"/>
    </source>
</evidence>
<dbReference type="AlphaFoldDB" id="A0A067TPH0"/>
<proteinExistence type="predicted"/>
<evidence type="ECO:0000313" key="2">
    <source>
        <dbReference type="Proteomes" id="UP000027222"/>
    </source>
</evidence>
<name>A0A067TPH0_GALM3</name>
<dbReference type="HOGENOM" id="CLU_674460_0_0_1"/>
<dbReference type="OrthoDB" id="10670868at2759"/>